<dbReference type="EMBL" id="OX597828">
    <property type="protein sequence ID" value="CAI9734132.1"/>
    <property type="molecule type" value="Genomic_DNA"/>
</dbReference>
<proteinExistence type="predicted"/>
<reference evidence="1" key="1">
    <citation type="submission" date="2023-08" db="EMBL/GenBank/DDBJ databases">
        <authorList>
            <person name="Alioto T."/>
            <person name="Alioto T."/>
            <person name="Gomez Garrido J."/>
        </authorList>
    </citation>
    <scope>NUCLEOTIDE SEQUENCE</scope>
</reference>
<sequence length="116" mass="13990">MIHAVVDYDKKNFLRKPYEYLVNRAVFMQPPDRLETTTKSKPVESEKLSQSHIWNVFGHTSNQDLTWRQSLTNFMQGKWISVYFRDSDWNSMKSFSNFTLRGTRLYSNRWYTKHKA</sequence>
<organism evidence="1 2">
    <name type="scientific">Octopus vulgaris</name>
    <name type="common">Common octopus</name>
    <dbReference type="NCBI Taxonomy" id="6645"/>
    <lineage>
        <taxon>Eukaryota</taxon>
        <taxon>Metazoa</taxon>
        <taxon>Spiralia</taxon>
        <taxon>Lophotrochozoa</taxon>
        <taxon>Mollusca</taxon>
        <taxon>Cephalopoda</taxon>
        <taxon>Coleoidea</taxon>
        <taxon>Octopodiformes</taxon>
        <taxon>Octopoda</taxon>
        <taxon>Incirrata</taxon>
        <taxon>Octopodidae</taxon>
        <taxon>Octopus</taxon>
    </lineage>
</organism>
<gene>
    <name evidence="1" type="ORF">OCTVUL_1B022475</name>
</gene>
<accession>A0AA36BIN0</accession>
<protein>
    <submittedName>
        <fullName evidence="1">Uncharacterized protein</fullName>
    </submittedName>
</protein>
<evidence type="ECO:0000313" key="1">
    <source>
        <dbReference type="EMBL" id="CAI9734132.1"/>
    </source>
</evidence>
<dbReference type="AlphaFoldDB" id="A0AA36BIN0"/>
<dbReference type="Proteomes" id="UP001162480">
    <property type="component" value="Chromosome 15"/>
</dbReference>
<name>A0AA36BIN0_OCTVU</name>
<evidence type="ECO:0000313" key="2">
    <source>
        <dbReference type="Proteomes" id="UP001162480"/>
    </source>
</evidence>
<keyword evidence="2" id="KW-1185">Reference proteome</keyword>